<dbReference type="PANTHER" id="PTHR31616">
    <property type="entry name" value="TREHALASE"/>
    <property type="match status" value="1"/>
</dbReference>
<dbReference type="Gene3D" id="1.50.10.10">
    <property type="match status" value="1"/>
</dbReference>
<dbReference type="InterPro" id="IPR012341">
    <property type="entry name" value="6hp_glycosidase-like_sf"/>
</dbReference>
<comment type="caution">
    <text evidence="2">The sequence shown here is derived from an EMBL/GenBank/DDBJ whole genome shotgun (WGS) entry which is preliminary data.</text>
</comment>
<dbReference type="GO" id="GO:0005975">
    <property type="term" value="P:carbohydrate metabolic process"/>
    <property type="evidence" value="ECO:0007669"/>
    <property type="project" value="InterPro"/>
</dbReference>
<dbReference type="Pfam" id="PF00723">
    <property type="entry name" value="Glyco_hydro_15"/>
    <property type="match status" value="1"/>
</dbReference>
<dbReference type="RefSeq" id="WP_104372369.1">
    <property type="nucleotide sequence ID" value="NZ_BFAV01000126.1"/>
</dbReference>
<organism evidence="2 3">
    <name type="scientific">Desulfocucumis palustris</name>
    <dbReference type="NCBI Taxonomy" id="1898651"/>
    <lineage>
        <taxon>Bacteria</taxon>
        <taxon>Bacillati</taxon>
        <taxon>Bacillota</taxon>
        <taxon>Clostridia</taxon>
        <taxon>Eubacteriales</taxon>
        <taxon>Desulfocucumaceae</taxon>
        <taxon>Desulfocucumis</taxon>
    </lineage>
</organism>
<dbReference type="OrthoDB" id="3902805at2"/>
<evidence type="ECO:0000313" key="2">
    <source>
        <dbReference type="EMBL" id="GBF34068.1"/>
    </source>
</evidence>
<name>A0A2L2XCU6_9FIRM</name>
<dbReference type="EMBL" id="BFAV01000126">
    <property type="protein sequence ID" value="GBF34068.1"/>
    <property type="molecule type" value="Genomic_DNA"/>
</dbReference>
<accession>A0A2L2XCU6</accession>
<evidence type="ECO:0000259" key="1">
    <source>
        <dbReference type="Pfam" id="PF00723"/>
    </source>
</evidence>
<evidence type="ECO:0000313" key="3">
    <source>
        <dbReference type="Proteomes" id="UP000239549"/>
    </source>
</evidence>
<protein>
    <submittedName>
        <fullName evidence="2">Glucoamylase</fullName>
    </submittedName>
</protein>
<reference evidence="3" key="1">
    <citation type="submission" date="2018-02" db="EMBL/GenBank/DDBJ databases">
        <title>Genome sequence of Desulfocucumis palustris strain NAW-5.</title>
        <authorList>
            <person name="Watanabe M."/>
            <person name="Kojima H."/>
            <person name="Fukui M."/>
        </authorList>
    </citation>
    <scope>NUCLEOTIDE SEQUENCE [LARGE SCALE GENOMIC DNA]</scope>
    <source>
        <strain evidence="3">NAW-5</strain>
    </source>
</reference>
<dbReference type="SUPFAM" id="SSF48208">
    <property type="entry name" value="Six-hairpin glycosidases"/>
    <property type="match status" value="1"/>
</dbReference>
<dbReference type="InterPro" id="IPR008928">
    <property type="entry name" value="6-hairpin_glycosidase_sf"/>
</dbReference>
<dbReference type="AlphaFoldDB" id="A0A2L2XCU6"/>
<dbReference type="PANTHER" id="PTHR31616:SF0">
    <property type="entry name" value="GLUCAN 1,4-ALPHA-GLUCOSIDASE"/>
    <property type="match status" value="1"/>
</dbReference>
<proteinExistence type="predicted"/>
<dbReference type="GO" id="GO:0004553">
    <property type="term" value="F:hydrolase activity, hydrolyzing O-glycosyl compounds"/>
    <property type="evidence" value="ECO:0007669"/>
    <property type="project" value="TreeGrafter"/>
</dbReference>
<keyword evidence="3" id="KW-1185">Reference proteome</keyword>
<sequence>MDNRYPVMPGGIAGNSNMLAVIKSNGELNRLFWPNIDWGQHMGVLKVGLQEPPQPTLWLDSAGWEYSQQYVDGTNILVTAMSNHENGIKIELTDLVLPHRDILLRSYKIKNLFNHRRDFKFIVYCSFTINESEIQDGMYVEPDKGFLIQFRRNVYLGLTLEGKKPFGFHCGRKNAPSDPFETASRGEFWGGMDNIKSSSGALGWNIDTLNPESEERVTLYLAAAHDDYSLNSTLSGIAAGDYSSHYDETKSYWNGWLASSPRVAGPETQPFALYNRSLLAIKLMSDKENGGSLAAPEFDSNYTASGGYGYCWPRDGMFVAAALDEAGFHHEAGQFYRFASRVQNPDGSWNQRYFLNGDWAPTWGRQIDQAGAVLWGYHHHYLLTGDRGFLDQIWTSLVAGADYLAANLSPDNGLPIPGMDLWEDEFSQNAYAAAAVWGGLNKAAALAGVKNEAELAGKWDAAAKKVKQGILKHQWSEELGTFTRAINRKVCLEEYQYAREQGLQASEIKMPGIPNICYMVPRDNRIDSALLGLCYPFGVLPPGDPRMSATVEKITEHLGNHQAGGLHRYQWDGYAGGNPWVLCTLWLSIYMSLKGERKKAEELIRWAERNSSQTGLLPEQADKNTGGPAWVLPLNWSHAMYVLACLAYKGKLKGIN</sequence>
<dbReference type="Proteomes" id="UP000239549">
    <property type="component" value="Unassembled WGS sequence"/>
</dbReference>
<dbReference type="InterPro" id="IPR011613">
    <property type="entry name" value="GH15-like"/>
</dbReference>
<feature type="domain" description="GH15-like" evidence="1">
    <location>
        <begin position="364"/>
        <end position="587"/>
    </location>
</feature>
<gene>
    <name evidence="2" type="ORF">DCCM_3180</name>
</gene>